<dbReference type="SUPFAM" id="SSF56112">
    <property type="entry name" value="Protein kinase-like (PK-like)"/>
    <property type="match status" value="1"/>
</dbReference>
<protein>
    <submittedName>
        <fullName evidence="1">Lipopolysaccharide kinase (Kdo/WaaP) family protein</fullName>
    </submittedName>
</protein>
<name>A0A1I6BB25_9GAMM</name>
<dbReference type="OrthoDB" id="5608193at2"/>
<keyword evidence="1" id="KW-0418">Kinase</keyword>
<proteinExistence type="predicted"/>
<organism evidence="1 2">
    <name type="scientific">Halopseudomonas formosensis</name>
    <dbReference type="NCBI Taxonomy" id="1002526"/>
    <lineage>
        <taxon>Bacteria</taxon>
        <taxon>Pseudomonadati</taxon>
        <taxon>Pseudomonadota</taxon>
        <taxon>Gammaproteobacteria</taxon>
        <taxon>Pseudomonadales</taxon>
        <taxon>Pseudomonadaceae</taxon>
        <taxon>Halopseudomonas</taxon>
    </lineage>
</organism>
<evidence type="ECO:0000313" key="1">
    <source>
        <dbReference type="EMBL" id="SFQ78160.1"/>
    </source>
</evidence>
<dbReference type="Proteomes" id="UP000242815">
    <property type="component" value="Unassembled WGS sequence"/>
</dbReference>
<dbReference type="InterPro" id="IPR011009">
    <property type="entry name" value="Kinase-like_dom_sf"/>
</dbReference>
<dbReference type="STRING" id="1002526.SAMN05216578_103352"/>
<dbReference type="RefSeq" id="WP_090538366.1">
    <property type="nucleotide sequence ID" value="NZ_FOYD01000003.1"/>
</dbReference>
<dbReference type="Pfam" id="PF06293">
    <property type="entry name" value="Kdo"/>
    <property type="match status" value="1"/>
</dbReference>
<dbReference type="PROSITE" id="PS00108">
    <property type="entry name" value="PROTEIN_KINASE_ST"/>
    <property type="match status" value="1"/>
</dbReference>
<gene>
    <name evidence="1" type="ORF">SAMN05216578_103352</name>
</gene>
<accession>A0A1I6BB25</accession>
<sequence>MTDWTLNPEYAVGPTGEAFASLDSVFALQAEFITRDPLSEVIRVQVGDRRYYLKRYHGSGKHLRRFIGRPRVLSEWRNLMLFRSWGIPAATVVAFGLERRGGLFHRGALITEELQDTADLAELAAAGDPRLKDPRWVDRVSRQLARATRLMHSHGFAHNDLKWRNVLVEQGPGADIHLIDCPGGTFWWGPFLQRRIIKDLACLDKVAKYQLSRTQRLRFYLYYTGQARLQPEDRRRLRRIVEYFEGRE</sequence>
<dbReference type="EMBL" id="FOYD01000003">
    <property type="protein sequence ID" value="SFQ78160.1"/>
    <property type="molecule type" value="Genomic_DNA"/>
</dbReference>
<evidence type="ECO:0000313" key="2">
    <source>
        <dbReference type="Proteomes" id="UP000242815"/>
    </source>
</evidence>
<keyword evidence="1" id="KW-0808">Transferase</keyword>
<dbReference type="InterPro" id="IPR008271">
    <property type="entry name" value="Ser/Thr_kinase_AS"/>
</dbReference>
<dbReference type="GO" id="GO:0004672">
    <property type="term" value="F:protein kinase activity"/>
    <property type="evidence" value="ECO:0007669"/>
    <property type="project" value="InterPro"/>
</dbReference>
<dbReference type="AlphaFoldDB" id="A0A1I6BB25"/>
<dbReference type="Gene3D" id="1.10.510.10">
    <property type="entry name" value="Transferase(Phosphotransferase) domain 1"/>
    <property type="match status" value="1"/>
</dbReference>
<reference evidence="1 2" key="1">
    <citation type="submission" date="2016-10" db="EMBL/GenBank/DDBJ databases">
        <authorList>
            <person name="de Groot N.N."/>
        </authorList>
    </citation>
    <scope>NUCLEOTIDE SEQUENCE [LARGE SCALE GENOMIC DNA]</scope>
    <source>
        <strain evidence="1 2">JCM 18415</strain>
    </source>
</reference>